<proteinExistence type="inferred from homology"/>
<name>A0AAV9XZK5_9CRYT</name>
<dbReference type="AlphaFoldDB" id="A0AAV9XZK5"/>
<gene>
    <name evidence="7" type="ORF">RS030_172624</name>
</gene>
<organism evidence="7 8">
    <name type="scientific">Cryptosporidium xiaoi</name>
    <dbReference type="NCBI Taxonomy" id="659607"/>
    <lineage>
        <taxon>Eukaryota</taxon>
        <taxon>Sar</taxon>
        <taxon>Alveolata</taxon>
        <taxon>Apicomplexa</taxon>
        <taxon>Conoidasida</taxon>
        <taxon>Coccidia</taxon>
        <taxon>Eucoccidiorida</taxon>
        <taxon>Eimeriorina</taxon>
        <taxon>Cryptosporidiidae</taxon>
        <taxon>Cryptosporidium</taxon>
    </lineage>
</organism>
<evidence type="ECO:0000313" key="7">
    <source>
        <dbReference type="EMBL" id="KAK6590153.1"/>
    </source>
</evidence>
<comment type="similarity">
    <text evidence="2">Belongs to the MGR2 family.</text>
</comment>
<dbReference type="Pfam" id="PF10247">
    <property type="entry name" value="Romo1"/>
    <property type="match status" value="1"/>
</dbReference>
<evidence type="ECO:0008006" key="9">
    <source>
        <dbReference type="Google" id="ProtNLM"/>
    </source>
</evidence>
<dbReference type="EMBL" id="JAWDEY010000008">
    <property type="protein sequence ID" value="KAK6590153.1"/>
    <property type="molecule type" value="Genomic_DNA"/>
</dbReference>
<protein>
    <recommendedName>
        <fullName evidence="9">Reactive oxygen species modulator 1</fullName>
    </recommendedName>
</protein>
<evidence type="ECO:0000256" key="4">
    <source>
        <dbReference type="ARBA" id="ARBA00022989"/>
    </source>
</evidence>
<feature type="transmembrane region" description="Helical" evidence="6">
    <location>
        <begin position="114"/>
        <end position="137"/>
    </location>
</feature>
<sequence length="154" mass="17333">MLLSFVETHTAKKDKLASQNRSIFSSLKIVNVIHKIKHEMKSKNIMNFSPPSKTENKLKEERKGDKILFPIEVKFRIRECIDNIKLGVKTGVLIGSVFGGVNGTYHAIKYKSYISIPISMIGGAISFGFFLGCGMLVRCQGLNESKCYSHKKYI</sequence>
<reference evidence="7 8" key="1">
    <citation type="submission" date="2023-10" db="EMBL/GenBank/DDBJ databases">
        <title>Comparative genomics analysis reveals potential genetic determinants of host preference in Cryptosporidium xiaoi.</title>
        <authorList>
            <person name="Xiao L."/>
            <person name="Li J."/>
        </authorList>
    </citation>
    <scope>NUCLEOTIDE SEQUENCE [LARGE SCALE GENOMIC DNA]</scope>
    <source>
        <strain evidence="7 8">52996</strain>
    </source>
</reference>
<evidence type="ECO:0000256" key="6">
    <source>
        <dbReference type="SAM" id="Phobius"/>
    </source>
</evidence>
<dbReference type="InterPro" id="IPR018450">
    <property type="entry name" value="Romo1/Mgr2"/>
</dbReference>
<dbReference type="GO" id="GO:0005744">
    <property type="term" value="C:TIM23 mitochondrial import inner membrane translocase complex"/>
    <property type="evidence" value="ECO:0007669"/>
    <property type="project" value="TreeGrafter"/>
</dbReference>
<evidence type="ECO:0000256" key="1">
    <source>
        <dbReference type="ARBA" id="ARBA00004370"/>
    </source>
</evidence>
<dbReference type="PANTHER" id="PTHR28525">
    <property type="entry name" value="REACTIVE OXYGEN SPECIES MODULATOR 1"/>
    <property type="match status" value="1"/>
</dbReference>
<feature type="transmembrane region" description="Helical" evidence="6">
    <location>
        <begin position="86"/>
        <end position="108"/>
    </location>
</feature>
<keyword evidence="8" id="KW-1185">Reference proteome</keyword>
<comment type="subcellular location">
    <subcellularLocation>
        <location evidence="1">Membrane</location>
    </subcellularLocation>
</comment>
<dbReference type="SMART" id="SM01378">
    <property type="entry name" value="Romo1"/>
    <property type="match status" value="1"/>
</dbReference>
<dbReference type="Proteomes" id="UP001311799">
    <property type="component" value="Unassembled WGS sequence"/>
</dbReference>
<evidence type="ECO:0000313" key="8">
    <source>
        <dbReference type="Proteomes" id="UP001311799"/>
    </source>
</evidence>
<dbReference type="GO" id="GO:0045039">
    <property type="term" value="P:protein insertion into mitochondrial inner membrane"/>
    <property type="evidence" value="ECO:0007669"/>
    <property type="project" value="TreeGrafter"/>
</dbReference>
<accession>A0AAV9XZK5</accession>
<evidence type="ECO:0000256" key="3">
    <source>
        <dbReference type="ARBA" id="ARBA00022692"/>
    </source>
</evidence>
<evidence type="ECO:0000256" key="2">
    <source>
        <dbReference type="ARBA" id="ARBA00007839"/>
    </source>
</evidence>
<keyword evidence="4 6" id="KW-1133">Transmembrane helix</keyword>
<keyword evidence="3 6" id="KW-0812">Transmembrane</keyword>
<keyword evidence="5 6" id="KW-0472">Membrane</keyword>
<dbReference type="PANTHER" id="PTHR28525:SF1">
    <property type="entry name" value="REACTIVE OXYGEN SPECIES MODULATOR 1"/>
    <property type="match status" value="1"/>
</dbReference>
<comment type="caution">
    <text evidence="7">The sequence shown here is derived from an EMBL/GenBank/DDBJ whole genome shotgun (WGS) entry which is preliminary data.</text>
</comment>
<dbReference type="GO" id="GO:0030150">
    <property type="term" value="P:protein import into mitochondrial matrix"/>
    <property type="evidence" value="ECO:0007669"/>
    <property type="project" value="TreeGrafter"/>
</dbReference>
<evidence type="ECO:0000256" key="5">
    <source>
        <dbReference type="ARBA" id="ARBA00023136"/>
    </source>
</evidence>